<evidence type="ECO:0000256" key="1">
    <source>
        <dbReference type="ARBA" id="ARBA00022857"/>
    </source>
</evidence>
<dbReference type="Gene3D" id="3.40.50.720">
    <property type="entry name" value="NAD(P)-binding Rossmann-like Domain"/>
    <property type="match status" value="1"/>
</dbReference>
<dbReference type="OrthoDB" id="9779902at2"/>
<dbReference type="EMBL" id="AQHR01000085">
    <property type="protein sequence ID" value="EON76511.1"/>
    <property type="molecule type" value="Genomic_DNA"/>
</dbReference>
<dbReference type="InterPro" id="IPR050005">
    <property type="entry name" value="DenD"/>
</dbReference>
<comment type="caution">
    <text evidence="4">The sequence shown here is derived from an EMBL/GenBank/DDBJ whole genome shotgun (WGS) entry which is preliminary data.</text>
</comment>
<protein>
    <submittedName>
        <fullName evidence="4">Nucleoside-diphosphate-sugar epimerase</fullName>
    </submittedName>
</protein>
<dbReference type="AlphaFoldDB" id="R7ZQW4"/>
<evidence type="ECO:0000313" key="5">
    <source>
        <dbReference type="Proteomes" id="UP000013909"/>
    </source>
</evidence>
<dbReference type="GO" id="GO:0016491">
    <property type="term" value="F:oxidoreductase activity"/>
    <property type="evidence" value="ECO:0007669"/>
    <property type="project" value="InterPro"/>
</dbReference>
<feature type="domain" description="NAD-dependent epimerase/dehydratase" evidence="3">
    <location>
        <begin position="4"/>
        <end position="201"/>
    </location>
</feature>
<keyword evidence="5" id="KW-1185">Reference proteome</keyword>
<reference evidence="4 5" key="1">
    <citation type="submission" date="2013-02" db="EMBL/GenBank/DDBJ databases">
        <title>A novel strain isolated from Lonar lake, Maharashtra, India.</title>
        <authorList>
            <person name="Singh A."/>
        </authorList>
    </citation>
    <scope>NUCLEOTIDE SEQUENCE [LARGE SCALE GENOMIC DNA]</scope>
    <source>
        <strain evidence="4 5">AK24</strain>
    </source>
</reference>
<evidence type="ECO:0000259" key="3">
    <source>
        <dbReference type="Pfam" id="PF01370"/>
    </source>
</evidence>
<organism evidence="4 5">
    <name type="scientific">Lunatimonas lonarensis</name>
    <dbReference type="NCBI Taxonomy" id="1232681"/>
    <lineage>
        <taxon>Bacteria</taxon>
        <taxon>Pseudomonadati</taxon>
        <taxon>Bacteroidota</taxon>
        <taxon>Cytophagia</taxon>
        <taxon>Cytophagales</taxon>
        <taxon>Cyclobacteriaceae</taxon>
    </lineage>
</organism>
<dbReference type="SUPFAM" id="SSF51735">
    <property type="entry name" value="NAD(P)-binding Rossmann-fold domains"/>
    <property type="match status" value="1"/>
</dbReference>
<gene>
    <name evidence="4" type="ORF">ADIS_2961</name>
</gene>
<dbReference type="InterPro" id="IPR036291">
    <property type="entry name" value="NAD(P)-bd_dom_sf"/>
</dbReference>
<dbReference type="Gene3D" id="3.90.25.10">
    <property type="entry name" value="UDP-galactose 4-epimerase, domain 1"/>
    <property type="match status" value="1"/>
</dbReference>
<dbReference type="PANTHER" id="PTHR43103">
    <property type="entry name" value="NUCLEOSIDE-DIPHOSPHATE-SUGAR EPIMERASE"/>
    <property type="match status" value="1"/>
</dbReference>
<evidence type="ECO:0000313" key="4">
    <source>
        <dbReference type="EMBL" id="EON76511.1"/>
    </source>
</evidence>
<accession>R7ZQW4</accession>
<proteinExistence type="predicted"/>
<dbReference type="PATRIC" id="fig|1288963.3.peg.2952"/>
<dbReference type="NCBIfam" id="NF043036">
    <property type="entry name" value="ErythonDh"/>
    <property type="match status" value="1"/>
</dbReference>
<dbReference type="PANTHER" id="PTHR43103:SF3">
    <property type="entry name" value="ADP-L-GLYCERO-D-MANNO-HEPTOSE-6-EPIMERASE"/>
    <property type="match status" value="1"/>
</dbReference>
<name>R7ZQW4_9BACT</name>
<dbReference type="InterPro" id="IPR001509">
    <property type="entry name" value="Epimerase_deHydtase"/>
</dbReference>
<dbReference type="Pfam" id="PF01370">
    <property type="entry name" value="Epimerase"/>
    <property type="match status" value="1"/>
</dbReference>
<dbReference type="Proteomes" id="UP000013909">
    <property type="component" value="Unassembled WGS sequence"/>
</dbReference>
<dbReference type="RefSeq" id="WP_010855095.1">
    <property type="nucleotide sequence ID" value="NZ_AQHR01000085.1"/>
</dbReference>
<sequence>MHTVIIGGGGFVGSRLAKEWVGQASFKDDPSSRLTLIDMGFSDELIEDSRFELVVGDFSEERVIRPVLTQRPDVIFHLAAIVSGEAEKNFELGMKVNLHGSLQLLEICRELAHKPRLIFASSCGVFGGDVTQVVEDTTAPKPRSSYGTQKAIVELLVNDYSRRGFVDGRTLRLPTITVRPGRPNAATSSFLSGIIREPLNGVATTYPVTEDAAFWLLSPRRLVQNLLHASVLEEKLLGDDRVITLPGITASVGQLLESLRRVAGPEVADRAVYEPDEFLQRIVLTWPPHFLPDRALALGFVRDNSTEEIIRNYIEEENINTTNYQ</sequence>
<evidence type="ECO:0000256" key="2">
    <source>
        <dbReference type="ARBA" id="ARBA00023277"/>
    </source>
</evidence>
<keyword evidence="1" id="KW-0521">NADP</keyword>
<dbReference type="STRING" id="1232681.ADIS_2961"/>
<keyword evidence="2" id="KW-0119">Carbohydrate metabolism</keyword>